<evidence type="ECO:0000313" key="2">
    <source>
        <dbReference type="Proteomes" id="UP000228934"/>
    </source>
</evidence>
<evidence type="ECO:0000313" key="1">
    <source>
        <dbReference type="EMBL" id="PIO37837.1"/>
    </source>
</evidence>
<name>A0A2G9SCI1_AQUCT</name>
<organism evidence="1 2">
    <name type="scientific">Aquarana catesbeiana</name>
    <name type="common">American bullfrog</name>
    <name type="synonym">Rana catesbeiana</name>
    <dbReference type="NCBI Taxonomy" id="8400"/>
    <lineage>
        <taxon>Eukaryota</taxon>
        <taxon>Metazoa</taxon>
        <taxon>Chordata</taxon>
        <taxon>Craniata</taxon>
        <taxon>Vertebrata</taxon>
        <taxon>Euteleostomi</taxon>
        <taxon>Amphibia</taxon>
        <taxon>Batrachia</taxon>
        <taxon>Anura</taxon>
        <taxon>Neobatrachia</taxon>
        <taxon>Ranoidea</taxon>
        <taxon>Ranidae</taxon>
        <taxon>Aquarana</taxon>
    </lineage>
</organism>
<sequence>ICLPAETQDYTRSNICNFFQAYNKRRFTLKKIYDDKWTKNKLRTHLRRDPGGVHRSNKCDEKSLSVGGTKSIATVSKMKRERNPCISTKGSQCEELEAVSAMQQRKRNTAPLSGVLVNQYNDKSKSAALVDHVTGRVYLPSTHIPQQRWRFVWPEEEASMLRMQSHLLSPSTRK</sequence>
<feature type="non-terminal residue" evidence="1">
    <location>
        <position position="1"/>
    </location>
</feature>
<proteinExistence type="predicted"/>
<accession>A0A2G9SCI1</accession>
<feature type="non-terminal residue" evidence="1">
    <location>
        <position position="174"/>
    </location>
</feature>
<gene>
    <name evidence="1" type="ORF">AB205_0081620</name>
</gene>
<dbReference type="AlphaFoldDB" id="A0A2G9SCI1"/>
<reference evidence="2" key="1">
    <citation type="journal article" date="2017" name="Nat. Commun.">
        <title>The North American bullfrog draft genome provides insight into hormonal regulation of long noncoding RNA.</title>
        <authorList>
            <person name="Hammond S.A."/>
            <person name="Warren R.L."/>
            <person name="Vandervalk B.P."/>
            <person name="Kucuk E."/>
            <person name="Khan H."/>
            <person name="Gibb E.A."/>
            <person name="Pandoh P."/>
            <person name="Kirk H."/>
            <person name="Zhao Y."/>
            <person name="Jones M."/>
            <person name="Mungall A.J."/>
            <person name="Coope R."/>
            <person name="Pleasance S."/>
            <person name="Moore R.A."/>
            <person name="Holt R.A."/>
            <person name="Round J.M."/>
            <person name="Ohora S."/>
            <person name="Walle B.V."/>
            <person name="Veldhoen N."/>
            <person name="Helbing C.C."/>
            <person name="Birol I."/>
        </authorList>
    </citation>
    <scope>NUCLEOTIDE SEQUENCE [LARGE SCALE GENOMIC DNA]</scope>
</reference>
<dbReference type="EMBL" id="KV924154">
    <property type="protein sequence ID" value="PIO37837.1"/>
    <property type="molecule type" value="Genomic_DNA"/>
</dbReference>
<keyword evidence="2" id="KW-1185">Reference proteome</keyword>
<protein>
    <submittedName>
        <fullName evidence="1">Uncharacterized protein</fullName>
    </submittedName>
</protein>
<dbReference type="Proteomes" id="UP000228934">
    <property type="component" value="Unassembled WGS sequence"/>
</dbReference>